<evidence type="ECO:0000256" key="3">
    <source>
        <dbReference type="ARBA" id="ARBA00022801"/>
    </source>
</evidence>
<dbReference type="RefSeq" id="WP_068607586.1">
    <property type="nucleotide sequence ID" value="NZ_CP011388.1"/>
</dbReference>
<dbReference type="GO" id="GO:0004559">
    <property type="term" value="F:alpha-mannosidase activity"/>
    <property type="evidence" value="ECO:0007669"/>
    <property type="project" value="InterPro"/>
</dbReference>
<evidence type="ECO:0000259" key="5">
    <source>
        <dbReference type="SMART" id="SM00872"/>
    </source>
</evidence>
<feature type="domain" description="Glycoside hydrolase family 38 central" evidence="5">
    <location>
        <begin position="284"/>
        <end position="355"/>
    </location>
</feature>
<dbReference type="Gene3D" id="1.20.1270.50">
    <property type="entry name" value="Glycoside hydrolase family 38, central domain"/>
    <property type="match status" value="1"/>
</dbReference>
<evidence type="ECO:0000256" key="4">
    <source>
        <dbReference type="ARBA" id="ARBA00023295"/>
    </source>
</evidence>
<accession>A0A172TJK3</accession>
<evidence type="ECO:0000256" key="2">
    <source>
        <dbReference type="ARBA" id="ARBA00022723"/>
    </source>
</evidence>
<protein>
    <recommendedName>
        <fullName evidence="5">Glycoside hydrolase family 38 central domain-containing protein</fullName>
    </recommendedName>
</protein>
<dbReference type="PATRIC" id="fig|1178515.4.peg.2867"/>
<dbReference type="InterPro" id="IPR011682">
    <property type="entry name" value="Glyco_hydro_38_C"/>
</dbReference>
<dbReference type="KEGG" id="pswu:SY83_14280"/>
<dbReference type="GO" id="GO:0009313">
    <property type="term" value="P:oligosaccharide catabolic process"/>
    <property type="evidence" value="ECO:0007669"/>
    <property type="project" value="TreeGrafter"/>
</dbReference>
<proteinExistence type="inferred from homology"/>
<evidence type="ECO:0000313" key="6">
    <source>
        <dbReference type="EMBL" id="ANE47241.1"/>
    </source>
</evidence>
<keyword evidence="7" id="KW-1185">Reference proteome</keyword>
<comment type="similarity">
    <text evidence="1">Belongs to the glycosyl hydrolase 38 family.</text>
</comment>
<name>A0A172TJK3_9BACL</name>
<dbReference type="Proteomes" id="UP000076927">
    <property type="component" value="Chromosome"/>
</dbReference>
<dbReference type="SUPFAM" id="SSF88713">
    <property type="entry name" value="Glycoside hydrolase/deacetylase"/>
    <property type="match status" value="1"/>
</dbReference>
<dbReference type="Gene3D" id="3.20.110.10">
    <property type="entry name" value="Glycoside hydrolase 38, N terminal domain"/>
    <property type="match status" value="1"/>
</dbReference>
<dbReference type="PANTHER" id="PTHR46017">
    <property type="entry name" value="ALPHA-MANNOSIDASE 2C1"/>
    <property type="match status" value="1"/>
</dbReference>
<dbReference type="InterPro" id="IPR000602">
    <property type="entry name" value="Glyco_hydro_38_N"/>
</dbReference>
<dbReference type="InterPro" id="IPR027291">
    <property type="entry name" value="Glyco_hydro_38_N_sf"/>
</dbReference>
<dbReference type="InterPro" id="IPR015341">
    <property type="entry name" value="Glyco_hydro_38_cen"/>
</dbReference>
<dbReference type="Pfam" id="PF07748">
    <property type="entry name" value="Glyco_hydro_38C"/>
    <property type="match status" value="1"/>
</dbReference>
<sequence>MIALKDLKKLKELHILNHTHWDREWYETFEEFRYKLRNGLRYVRDLLESGELDCFYLDGQTIVLEDYRVIVSEEEYERFVSLIRQGKVEVGPWYLLADEFLVSGESMLKNLEIGMGMARELGSTDPIGYLPDTFGHISQLPQLLRGHGIHTALIFRGAVSDRFENVWEGPDGSRVFAFVPPLFEGYYQPFLKHDTFVNETSVYLTGNAPYLTYGKALLMNGADHTFTAPDLKARIARLKEEWPDLTVTQTRMSDYVDSFRGQEPEALLLGEQRDPSKIFILPGVYSTRTYLKVQNQRCEDLAVGVMEPLNVWTRGSTDAAAFFTYVWKLILQNHPHDSICGCSIDEVHREMETRTQKALSAIHQYASDTLHSLYPFEYIDSSVENGFLYLVNNRPHAGYYPVKASIRIPAEQDTGAIRLWCGKEDVPFDVIQRSEGEQFFRHILSEPHYANHVTYDVVFTMPFDGVETKAVRIERVQSNTRVVGPGDEVHTVRIENDYYTVELCGHGLSVTDRESDTVYANQHLLTSSLDGGDTYNYSPPVQDRVSEAVVTGVSDVKHGSTFQSFTVHYAMTLPASLNDARTGPGEATTVNTFSTTVTLYRNDPVLRFHTQVRNTAKDQKLRVGFPVSLADVSWSDSPFDWIERKTLRDKVWDMPKNQEAVMNQYPTSSSVAAGGHQLIHRGLQEYEVDRFRDEDTVFLTLIRSVGWLSRRDLRTRGNGAGPGMETPEAQCIGDYAFDYGVVFGAHRHSLNHTSRLRQDVWVQQSYKQAGVGKLFALSSPSIAFSSFMLKAEDTFDIRMFNPALEPQSTEVVFGFTPEKIQQVDFTGKIIADLTAGPILILTLEPKQIMTIRITGKGWLEHNEGEWQ</sequence>
<keyword evidence="4" id="KW-0326">Glycosidase</keyword>
<dbReference type="GO" id="GO:0006013">
    <property type="term" value="P:mannose metabolic process"/>
    <property type="evidence" value="ECO:0007669"/>
    <property type="project" value="InterPro"/>
</dbReference>
<evidence type="ECO:0000256" key="1">
    <source>
        <dbReference type="ARBA" id="ARBA00009792"/>
    </source>
</evidence>
<dbReference type="InterPro" id="IPR037094">
    <property type="entry name" value="Glyco_hydro_38_cen_sf"/>
</dbReference>
<dbReference type="Pfam" id="PF09261">
    <property type="entry name" value="Alpha-mann_mid"/>
    <property type="match status" value="1"/>
</dbReference>
<keyword evidence="2" id="KW-0479">Metal-binding</keyword>
<dbReference type="InterPro" id="IPR011013">
    <property type="entry name" value="Gal_mutarotase_sf_dom"/>
</dbReference>
<dbReference type="Pfam" id="PF01074">
    <property type="entry name" value="Glyco_hydro_38N"/>
    <property type="match status" value="1"/>
</dbReference>
<dbReference type="STRING" id="1178515.SY83_14280"/>
<dbReference type="InterPro" id="IPR011330">
    <property type="entry name" value="Glyco_hydro/deAcase_b/a-brl"/>
</dbReference>
<dbReference type="AlphaFoldDB" id="A0A172TJK3"/>
<dbReference type="InterPro" id="IPR028995">
    <property type="entry name" value="Glyco_hydro_57/38_cen_sf"/>
</dbReference>
<reference evidence="6 7" key="1">
    <citation type="submission" date="2015-01" db="EMBL/GenBank/DDBJ databases">
        <title>Paenibacillus swuensis/DY6/whole genome sequencing.</title>
        <authorList>
            <person name="Kim M.K."/>
            <person name="Srinivasan S."/>
            <person name="Lee J.-J."/>
        </authorList>
    </citation>
    <scope>NUCLEOTIDE SEQUENCE [LARGE SCALE GENOMIC DNA]</scope>
    <source>
        <strain evidence="6 7">DY6</strain>
    </source>
</reference>
<keyword evidence="3" id="KW-0378">Hydrolase</keyword>
<dbReference type="SUPFAM" id="SSF88688">
    <property type="entry name" value="Families 57/38 glycoside transferase middle domain"/>
    <property type="match status" value="1"/>
</dbReference>
<organism evidence="6 7">
    <name type="scientific">Paenibacillus swuensis</name>
    <dbReference type="NCBI Taxonomy" id="1178515"/>
    <lineage>
        <taxon>Bacteria</taxon>
        <taxon>Bacillati</taxon>
        <taxon>Bacillota</taxon>
        <taxon>Bacilli</taxon>
        <taxon>Bacillales</taxon>
        <taxon>Paenibacillaceae</taxon>
        <taxon>Paenibacillus</taxon>
    </lineage>
</organism>
<gene>
    <name evidence="6" type="ORF">SY83_14280</name>
</gene>
<dbReference type="OrthoDB" id="9764050at2"/>
<dbReference type="GO" id="GO:0030246">
    <property type="term" value="F:carbohydrate binding"/>
    <property type="evidence" value="ECO:0007669"/>
    <property type="project" value="InterPro"/>
</dbReference>
<dbReference type="GO" id="GO:0046872">
    <property type="term" value="F:metal ion binding"/>
    <property type="evidence" value="ECO:0007669"/>
    <property type="project" value="UniProtKB-KW"/>
</dbReference>
<dbReference type="EMBL" id="CP011388">
    <property type="protein sequence ID" value="ANE47241.1"/>
    <property type="molecule type" value="Genomic_DNA"/>
</dbReference>
<evidence type="ECO:0000313" key="7">
    <source>
        <dbReference type="Proteomes" id="UP000076927"/>
    </source>
</evidence>
<dbReference type="PANTHER" id="PTHR46017:SF2">
    <property type="entry name" value="MANNOSYLGLYCERATE HYDROLASE"/>
    <property type="match status" value="1"/>
</dbReference>
<dbReference type="Gene3D" id="2.70.98.30">
    <property type="entry name" value="Golgi alpha-mannosidase II, domain 4"/>
    <property type="match status" value="1"/>
</dbReference>
<dbReference type="SUPFAM" id="SSF74650">
    <property type="entry name" value="Galactose mutarotase-like"/>
    <property type="match status" value="1"/>
</dbReference>
<dbReference type="SMART" id="SM00872">
    <property type="entry name" value="Alpha-mann_mid"/>
    <property type="match status" value="1"/>
</dbReference>